<evidence type="ECO:0000313" key="2">
    <source>
        <dbReference type="EMBL" id="WJW68234.1"/>
    </source>
</evidence>
<reference evidence="2" key="2">
    <citation type="journal article" date="2024" name="Nature">
        <title>Anoxygenic phototroph of the Chloroflexota uses a type I reaction centre.</title>
        <authorList>
            <person name="Tsuji J.M."/>
            <person name="Shaw N.A."/>
            <person name="Nagashima S."/>
            <person name="Venkiteswaran J.J."/>
            <person name="Schiff S.L."/>
            <person name="Watanabe T."/>
            <person name="Fukui M."/>
            <person name="Hanada S."/>
            <person name="Tank M."/>
            <person name="Neufeld J.D."/>
        </authorList>
    </citation>
    <scope>NUCLEOTIDE SEQUENCE</scope>
    <source>
        <strain evidence="2">L227-S17</strain>
    </source>
</reference>
<dbReference type="InterPro" id="IPR023393">
    <property type="entry name" value="START-like_dom_sf"/>
</dbReference>
<gene>
    <name evidence="1" type="ORF">HXX08_20790</name>
    <name evidence="2" type="ORF">OZ401_003841</name>
</gene>
<dbReference type="EMBL" id="CP128400">
    <property type="protein sequence ID" value="WJW68234.1"/>
    <property type="molecule type" value="Genomic_DNA"/>
</dbReference>
<keyword evidence="4" id="KW-1185">Reference proteome</keyword>
<organism evidence="1 3">
    <name type="scientific">Candidatus Chlorohelix allophototropha</name>
    <dbReference type="NCBI Taxonomy" id="3003348"/>
    <lineage>
        <taxon>Bacteria</taxon>
        <taxon>Bacillati</taxon>
        <taxon>Chloroflexota</taxon>
        <taxon>Chloroflexia</taxon>
        <taxon>Candidatus Chloroheliales</taxon>
        <taxon>Candidatus Chloroheliaceae</taxon>
        <taxon>Candidatus Chlorohelix</taxon>
    </lineage>
</organism>
<proteinExistence type="predicted"/>
<dbReference type="AlphaFoldDB" id="A0A8T7M838"/>
<evidence type="ECO:0000313" key="4">
    <source>
        <dbReference type="Proteomes" id="UP001431572"/>
    </source>
</evidence>
<protein>
    <submittedName>
        <fullName evidence="1">Uncharacterized protein</fullName>
    </submittedName>
</protein>
<dbReference type="Gene3D" id="3.30.530.20">
    <property type="match status" value="1"/>
</dbReference>
<evidence type="ECO:0000313" key="1">
    <source>
        <dbReference type="EMBL" id="NWJ48300.1"/>
    </source>
</evidence>
<name>A0A8T7M838_9CHLR</name>
<sequence>MSRESNYRLERFRDTADFNLKVVSTLDIESDTQVVWSALLRLANIGGISSKNQVESKFSPFSSFLQVLSPLNDRNRASRLTEIEPESYFSWEAQCKEFKAHHTWSILPTNSGTHLSVEVVFEGMTLWYFNVMGVEQKIRRVSELLLYKVREVALSENFNLGVA</sequence>
<dbReference type="Proteomes" id="UP000521676">
    <property type="component" value="Unassembled WGS sequence"/>
</dbReference>
<accession>A0A8T7M838</accession>
<reference evidence="1 3" key="1">
    <citation type="submission" date="2020-06" db="EMBL/GenBank/DDBJ databases">
        <title>Anoxygenic phototrophic Chloroflexota member uses a Type I reaction center.</title>
        <authorList>
            <person name="Tsuji J.M."/>
            <person name="Shaw N.A."/>
            <person name="Nagashima S."/>
            <person name="Venkiteswaran J."/>
            <person name="Schiff S.L."/>
            <person name="Hanada S."/>
            <person name="Tank M."/>
            <person name="Neufeld J.D."/>
        </authorList>
    </citation>
    <scope>NUCLEOTIDE SEQUENCE [LARGE SCALE GENOMIC DNA]</scope>
    <source>
        <strain evidence="1">L227-S17</strain>
    </source>
</reference>
<evidence type="ECO:0000313" key="3">
    <source>
        <dbReference type="Proteomes" id="UP000521676"/>
    </source>
</evidence>
<dbReference type="SUPFAM" id="SSF55961">
    <property type="entry name" value="Bet v1-like"/>
    <property type="match status" value="1"/>
</dbReference>
<dbReference type="Proteomes" id="UP001431572">
    <property type="component" value="Chromosome 2"/>
</dbReference>
<dbReference type="EMBL" id="JACATZ010000003">
    <property type="protein sequence ID" value="NWJ48300.1"/>
    <property type="molecule type" value="Genomic_DNA"/>
</dbReference>
<dbReference type="RefSeq" id="WP_341470138.1">
    <property type="nucleotide sequence ID" value="NZ_CP128400.1"/>
</dbReference>